<gene>
    <name evidence="3" type="ORF">DRW48_09885</name>
</gene>
<accession>A0A344PKQ7</accession>
<dbReference type="RefSeq" id="WP_114076281.1">
    <property type="nucleotide sequence ID" value="NZ_CP030918.1"/>
</dbReference>
<dbReference type="Gene3D" id="3.10.180.10">
    <property type="entry name" value="2,3-Dihydroxybiphenyl 1,2-Dioxygenase, domain 1"/>
    <property type="match status" value="1"/>
</dbReference>
<dbReference type="InterPro" id="IPR050383">
    <property type="entry name" value="GlyoxalaseI/FosfomycinResist"/>
</dbReference>
<dbReference type="Pfam" id="PF00903">
    <property type="entry name" value="Glyoxalase"/>
    <property type="match status" value="1"/>
</dbReference>
<proteinExistence type="predicted"/>
<evidence type="ECO:0000256" key="1">
    <source>
        <dbReference type="SAM" id="MobiDB-lite"/>
    </source>
</evidence>
<evidence type="ECO:0000313" key="4">
    <source>
        <dbReference type="Proteomes" id="UP000252023"/>
    </source>
</evidence>
<dbReference type="InterPro" id="IPR029068">
    <property type="entry name" value="Glyas_Bleomycin-R_OHBP_Dase"/>
</dbReference>
<keyword evidence="4" id="KW-1185">Reference proteome</keyword>
<dbReference type="GO" id="GO:0051213">
    <property type="term" value="F:dioxygenase activity"/>
    <property type="evidence" value="ECO:0007669"/>
    <property type="project" value="UniProtKB-KW"/>
</dbReference>
<dbReference type="Proteomes" id="UP000252023">
    <property type="component" value="Chromosome"/>
</dbReference>
<reference evidence="4" key="1">
    <citation type="submission" date="2018-07" db="EMBL/GenBank/DDBJ databases">
        <title>Genome sequencing of Paracoccus sp. SC2-6.</title>
        <authorList>
            <person name="Heo J."/>
            <person name="Kim S.-J."/>
            <person name="Kwon S.-W."/>
        </authorList>
    </citation>
    <scope>NUCLEOTIDE SEQUENCE [LARGE SCALE GENOMIC DNA]</scope>
    <source>
        <strain evidence="4">SC2-6</strain>
    </source>
</reference>
<keyword evidence="3" id="KW-0560">Oxidoreductase</keyword>
<dbReference type="EMBL" id="CP030918">
    <property type="protein sequence ID" value="AXC49962.1"/>
    <property type="molecule type" value="Genomic_DNA"/>
</dbReference>
<dbReference type="OrthoDB" id="9812656at2"/>
<feature type="domain" description="VOC" evidence="2">
    <location>
        <begin position="36"/>
        <end position="166"/>
    </location>
</feature>
<dbReference type="InterPro" id="IPR037523">
    <property type="entry name" value="VOC_core"/>
</dbReference>
<evidence type="ECO:0000313" key="3">
    <source>
        <dbReference type="EMBL" id="AXC49962.1"/>
    </source>
</evidence>
<feature type="region of interest" description="Disordered" evidence="1">
    <location>
        <begin position="1"/>
        <end position="35"/>
    </location>
</feature>
<organism evidence="3 4">
    <name type="scientific">Paracoccus suum</name>
    <dbReference type="NCBI Taxonomy" id="2259340"/>
    <lineage>
        <taxon>Bacteria</taxon>
        <taxon>Pseudomonadati</taxon>
        <taxon>Pseudomonadota</taxon>
        <taxon>Alphaproteobacteria</taxon>
        <taxon>Rhodobacterales</taxon>
        <taxon>Paracoccaceae</taxon>
        <taxon>Paracoccus</taxon>
    </lineage>
</organism>
<dbReference type="InterPro" id="IPR004360">
    <property type="entry name" value="Glyas_Fos-R_dOase_dom"/>
</dbReference>
<dbReference type="PANTHER" id="PTHR21366">
    <property type="entry name" value="GLYOXALASE FAMILY PROTEIN"/>
    <property type="match status" value="1"/>
</dbReference>
<protein>
    <submittedName>
        <fullName evidence="3">Glyoxalase/bleomycin resistance/extradiol dioxygenase family protein</fullName>
    </submittedName>
</protein>
<dbReference type="PANTHER" id="PTHR21366:SF22">
    <property type="entry name" value="VOC DOMAIN-CONTAINING PROTEIN"/>
    <property type="match status" value="1"/>
</dbReference>
<sequence length="170" mass="18273">MSDEPRPVQAPAPETSPDTSPDPARVPASRPPPVQGTLESVLYAQDLDAAEDFWTRVMGLAAFQRQPGRHVFFRVADGPPVQVLLVFNPDATSTPPAPDVPLPVPPHGAHGPGHYCLAVSAARLDDWRSHLTALGIPIEAEIEWPRGGRSIYLRDPAGNSVELADPALWS</sequence>
<dbReference type="PROSITE" id="PS51819">
    <property type="entry name" value="VOC"/>
    <property type="match status" value="1"/>
</dbReference>
<evidence type="ECO:0000259" key="2">
    <source>
        <dbReference type="PROSITE" id="PS51819"/>
    </source>
</evidence>
<dbReference type="SUPFAM" id="SSF54593">
    <property type="entry name" value="Glyoxalase/Bleomycin resistance protein/Dihydroxybiphenyl dioxygenase"/>
    <property type="match status" value="1"/>
</dbReference>
<dbReference type="KEGG" id="pars:DRW48_09885"/>
<dbReference type="AlphaFoldDB" id="A0A344PKQ7"/>
<name>A0A344PKQ7_9RHOB</name>
<keyword evidence="3" id="KW-0223">Dioxygenase</keyword>